<dbReference type="InterPro" id="IPR011324">
    <property type="entry name" value="Cytotoxic_necrot_fac-like_cat"/>
</dbReference>
<keyword evidence="2 3" id="KW-0378">Hydrolase</keyword>
<dbReference type="InterPro" id="IPR005659">
    <property type="entry name" value="Chemorcpt_Glu_NH3ase_CheD"/>
</dbReference>
<dbReference type="Pfam" id="PF03975">
    <property type="entry name" value="CheD"/>
    <property type="match status" value="1"/>
</dbReference>
<evidence type="ECO:0000313" key="4">
    <source>
        <dbReference type="EMBL" id="WMW80378.1"/>
    </source>
</evidence>
<comment type="similarity">
    <text evidence="3">Belongs to the CheD family.</text>
</comment>
<name>A0ABY9RGN4_9BURK</name>
<dbReference type="Gene3D" id="3.30.1330.200">
    <property type="match status" value="1"/>
</dbReference>
<gene>
    <name evidence="3" type="primary">cheD</name>
    <name evidence="4" type="ORF">RF679_17275</name>
</gene>
<accession>A0ABY9RGN4</accession>
<comment type="function">
    <text evidence="3">Probably deamidates glutamine residues to glutamate on methyl-accepting chemotaxis receptors (MCPs), playing an important role in chemotaxis.</text>
</comment>
<dbReference type="PANTHER" id="PTHR35147:SF3">
    <property type="entry name" value="CHEMORECEPTOR GLUTAMINE DEAMIDASE CHED 1-RELATED"/>
    <property type="match status" value="1"/>
</dbReference>
<reference evidence="4" key="1">
    <citation type="submission" date="2023-09" db="EMBL/GenBank/DDBJ databases">
        <title>Undibacterium sp. 20NA77.5 isolated from freshwater.</title>
        <authorList>
            <person name="Le V."/>
            <person name="Ko S.-R."/>
            <person name="Ahn C.-Y."/>
            <person name="Oh H.-M."/>
        </authorList>
    </citation>
    <scope>NUCLEOTIDE SEQUENCE</scope>
    <source>
        <strain evidence="4">20NA77.5</strain>
    </source>
</reference>
<dbReference type="SUPFAM" id="SSF64438">
    <property type="entry name" value="CNF1/YfiH-like putative cysteine hydrolases"/>
    <property type="match status" value="1"/>
</dbReference>
<keyword evidence="5" id="KW-1185">Reference proteome</keyword>
<dbReference type="EMBL" id="CP133720">
    <property type="protein sequence ID" value="WMW80378.1"/>
    <property type="molecule type" value="Genomic_DNA"/>
</dbReference>
<sequence>MNEPGFYIDIFLQPGEFYFGDRETRIRTILGSCVSITMWHPKKHIGGMCHYMLPKNKRHAHGQELDGKYAEDTIHLFLQEIRKANTHAHDYEVKIFGGGNQFPGQDRRVFSVSEQNVEIGRALLAQYGFKIKSEHLGGNGHRNIMFDLWSGDVWVKHVDKVADE</sequence>
<keyword evidence="1 3" id="KW-0145">Chemotaxis</keyword>
<proteinExistence type="inferred from homology"/>
<evidence type="ECO:0000313" key="5">
    <source>
        <dbReference type="Proteomes" id="UP001181355"/>
    </source>
</evidence>
<organism evidence="4 5">
    <name type="scientific">Undibacterium cyanobacteriorum</name>
    <dbReference type="NCBI Taxonomy" id="3073561"/>
    <lineage>
        <taxon>Bacteria</taxon>
        <taxon>Pseudomonadati</taxon>
        <taxon>Pseudomonadota</taxon>
        <taxon>Betaproteobacteria</taxon>
        <taxon>Burkholderiales</taxon>
        <taxon>Oxalobacteraceae</taxon>
        <taxon>Undibacterium</taxon>
    </lineage>
</organism>
<dbReference type="PANTHER" id="PTHR35147">
    <property type="entry name" value="CHEMORECEPTOR GLUTAMINE DEAMIDASE CHED-RELATED"/>
    <property type="match status" value="1"/>
</dbReference>
<dbReference type="HAMAP" id="MF_01440">
    <property type="entry name" value="CheD"/>
    <property type="match status" value="1"/>
</dbReference>
<dbReference type="CDD" id="cd16352">
    <property type="entry name" value="CheD"/>
    <property type="match status" value="1"/>
</dbReference>
<evidence type="ECO:0000256" key="3">
    <source>
        <dbReference type="HAMAP-Rule" id="MF_01440"/>
    </source>
</evidence>
<dbReference type="Proteomes" id="UP001181355">
    <property type="component" value="Chromosome"/>
</dbReference>
<protein>
    <recommendedName>
        <fullName evidence="3">Probable chemoreceptor glutamine deamidase CheD</fullName>
        <ecNumber evidence="3">3.5.1.44</ecNumber>
    </recommendedName>
</protein>
<evidence type="ECO:0000256" key="1">
    <source>
        <dbReference type="ARBA" id="ARBA00022500"/>
    </source>
</evidence>
<dbReference type="RefSeq" id="WP_309481871.1">
    <property type="nucleotide sequence ID" value="NZ_CP133720.1"/>
</dbReference>
<dbReference type="InterPro" id="IPR038592">
    <property type="entry name" value="CheD-like_sf"/>
</dbReference>
<comment type="catalytic activity">
    <reaction evidence="3">
        <text>L-glutaminyl-[protein] + H2O = L-glutamyl-[protein] + NH4(+)</text>
        <dbReference type="Rhea" id="RHEA:16441"/>
        <dbReference type="Rhea" id="RHEA-COMP:10207"/>
        <dbReference type="Rhea" id="RHEA-COMP:10208"/>
        <dbReference type="ChEBI" id="CHEBI:15377"/>
        <dbReference type="ChEBI" id="CHEBI:28938"/>
        <dbReference type="ChEBI" id="CHEBI:29973"/>
        <dbReference type="ChEBI" id="CHEBI:30011"/>
        <dbReference type="EC" id="3.5.1.44"/>
    </reaction>
</comment>
<dbReference type="EC" id="3.5.1.44" evidence="3"/>
<evidence type="ECO:0000256" key="2">
    <source>
        <dbReference type="ARBA" id="ARBA00022801"/>
    </source>
</evidence>